<proteinExistence type="predicted"/>
<dbReference type="RefSeq" id="WP_155766952.1">
    <property type="nucleotide sequence ID" value="NZ_JARVWT010000014.1"/>
</dbReference>
<sequence length="61" mass="6841">MEPMEQRLCCPFKFLTQLAAGLLQLVYIFAKARSEAGTDHLSNFSDITISFTVVTPFMVVL</sequence>
<name>A0AAP4A321_PAEPO</name>
<gene>
    <name evidence="1" type="ORF">QDS18_24120</name>
</gene>
<protein>
    <submittedName>
        <fullName evidence="1">Uncharacterized protein</fullName>
    </submittedName>
</protein>
<reference evidence="1" key="1">
    <citation type="submission" date="2023-04" db="EMBL/GenBank/DDBJ databases">
        <title>Uncovering the Secrets of Slow-Growing Bacteria in Tropical Savanna Soil through Cultivation and Genomic Analysis.</title>
        <authorList>
            <person name="Goncalves O.S."/>
            <person name="Santana M.F."/>
        </authorList>
    </citation>
    <scope>NUCLEOTIDE SEQUENCE</scope>
    <source>
        <strain evidence="1">ANTI</strain>
    </source>
</reference>
<dbReference type="Proteomes" id="UP001229409">
    <property type="component" value="Unassembled WGS sequence"/>
</dbReference>
<evidence type="ECO:0000313" key="1">
    <source>
        <dbReference type="EMBL" id="MDH2333958.1"/>
    </source>
</evidence>
<dbReference type="EMBL" id="JARVWT010000014">
    <property type="protein sequence ID" value="MDH2333958.1"/>
    <property type="molecule type" value="Genomic_DNA"/>
</dbReference>
<dbReference type="AlphaFoldDB" id="A0AAP4A321"/>
<organism evidence="1 2">
    <name type="scientific">Paenibacillus polymyxa</name>
    <name type="common">Bacillus polymyxa</name>
    <dbReference type="NCBI Taxonomy" id="1406"/>
    <lineage>
        <taxon>Bacteria</taxon>
        <taxon>Bacillati</taxon>
        <taxon>Bacillota</taxon>
        <taxon>Bacilli</taxon>
        <taxon>Bacillales</taxon>
        <taxon>Paenibacillaceae</taxon>
        <taxon>Paenibacillus</taxon>
    </lineage>
</organism>
<comment type="caution">
    <text evidence="1">The sequence shown here is derived from an EMBL/GenBank/DDBJ whole genome shotgun (WGS) entry which is preliminary data.</text>
</comment>
<evidence type="ECO:0000313" key="2">
    <source>
        <dbReference type="Proteomes" id="UP001229409"/>
    </source>
</evidence>
<accession>A0AAP4A321</accession>